<dbReference type="Pfam" id="PF13921">
    <property type="entry name" value="Myb_DNA-bind_6"/>
    <property type="match status" value="1"/>
</dbReference>
<dbReference type="SUPFAM" id="SSF46689">
    <property type="entry name" value="Homeodomain-like"/>
    <property type="match status" value="1"/>
</dbReference>
<organism evidence="4">
    <name type="scientific">Hexamita inflata</name>
    <dbReference type="NCBI Taxonomy" id="28002"/>
    <lineage>
        <taxon>Eukaryota</taxon>
        <taxon>Metamonada</taxon>
        <taxon>Diplomonadida</taxon>
        <taxon>Hexamitidae</taxon>
        <taxon>Hexamitinae</taxon>
        <taxon>Hexamita</taxon>
    </lineage>
</organism>
<dbReference type="PROSITE" id="PS51294">
    <property type="entry name" value="HTH_MYB"/>
    <property type="match status" value="1"/>
</dbReference>
<evidence type="ECO:0000313" key="7">
    <source>
        <dbReference type="Proteomes" id="UP001642409"/>
    </source>
</evidence>
<dbReference type="EMBL" id="CAXDID020000631">
    <property type="protein sequence ID" value="CAL6107201.1"/>
    <property type="molecule type" value="Genomic_DNA"/>
</dbReference>
<dbReference type="EMBL" id="CATOUU010000092">
    <property type="protein sequence ID" value="CAI9916090.1"/>
    <property type="molecule type" value="Genomic_DNA"/>
</dbReference>
<dbReference type="EMBL" id="CAXDID020000359">
    <property type="protein sequence ID" value="CAL6082047.1"/>
    <property type="molecule type" value="Genomic_DNA"/>
</dbReference>
<proteinExistence type="predicted"/>
<dbReference type="InterPro" id="IPR001005">
    <property type="entry name" value="SANT/Myb"/>
</dbReference>
<sequence length="213" mass="25591">MKVTRTEWTQEKIDRLIQLTKSYRENKKDVNWKIISEQMNMTSSQCRNYYQIVIKKLLKLKSRKNHMWSKNEIMSLWGAMQNNNENLDIVQKQHFPTFTKKQLRGQYSSIIKRRKRFLDDYTRILENPAFIQTIDYNTFVTECCMLKNSSIKKILIDEGYPGLENANFTSQYEKMAFDQFWGNINPLDLQHIYQVEKQRRNIGEKEIDAVKTI</sequence>
<evidence type="ECO:0000313" key="5">
    <source>
        <dbReference type="EMBL" id="CAL6082047.1"/>
    </source>
</evidence>
<feature type="domain" description="HTH myb-type" evidence="2">
    <location>
        <begin position="1"/>
        <end position="58"/>
    </location>
</feature>
<dbReference type="EMBL" id="CATOUU010000116">
    <property type="protein sequence ID" value="CAI9916951.1"/>
    <property type="molecule type" value="Genomic_DNA"/>
</dbReference>
<dbReference type="InterPro" id="IPR017930">
    <property type="entry name" value="Myb_dom"/>
</dbReference>
<keyword evidence="7" id="KW-1185">Reference proteome</keyword>
<dbReference type="InterPro" id="IPR009057">
    <property type="entry name" value="Homeodomain-like_sf"/>
</dbReference>
<evidence type="ECO:0000313" key="3">
    <source>
        <dbReference type="EMBL" id="CAI9916090.1"/>
    </source>
</evidence>
<dbReference type="Gene3D" id="1.10.10.60">
    <property type="entry name" value="Homeodomain-like"/>
    <property type="match status" value="1"/>
</dbReference>
<gene>
    <name evidence="3" type="ORF">HINF_LOCUS3735</name>
    <name evidence="4" type="ORF">HINF_LOCUS4596</name>
    <name evidence="5" type="ORF">HINF_LOCUS60839</name>
    <name evidence="6" type="ORF">HINF_LOCUS74364</name>
</gene>
<evidence type="ECO:0000313" key="4">
    <source>
        <dbReference type="EMBL" id="CAI9916951.1"/>
    </source>
</evidence>
<comment type="caution">
    <text evidence="4">The sequence shown here is derived from an EMBL/GenBank/DDBJ whole genome shotgun (WGS) entry which is preliminary data.</text>
</comment>
<accession>A0AA86ND77</accession>
<dbReference type="SMART" id="SM00717">
    <property type="entry name" value="SANT"/>
    <property type="match status" value="1"/>
</dbReference>
<feature type="domain" description="Myb-like" evidence="1">
    <location>
        <begin position="1"/>
        <end position="54"/>
    </location>
</feature>
<dbReference type="AlphaFoldDB" id="A0AA86ND77"/>
<evidence type="ECO:0000259" key="2">
    <source>
        <dbReference type="PROSITE" id="PS51294"/>
    </source>
</evidence>
<protein>
    <recommendedName>
        <fullName evidence="8">Myb-like domain-containing protein</fullName>
    </recommendedName>
</protein>
<name>A0AA86ND77_9EUKA</name>
<evidence type="ECO:0008006" key="8">
    <source>
        <dbReference type="Google" id="ProtNLM"/>
    </source>
</evidence>
<dbReference type="PROSITE" id="PS50090">
    <property type="entry name" value="MYB_LIKE"/>
    <property type="match status" value="1"/>
</dbReference>
<dbReference type="Proteomes" id="UP001642409">
    <property type="component" value="Unassembled WGS sequence"/>
</dbReference>
<reference evidence="4" key="1">
    <citation type="submission" date="2023-06" db="EMBL/GenBank/DDBJ databases">
        <authorList>
            <person name="Kurt Z."/>
        </authorList>
    </citation>
    <scope>NUCLEOTIDE SEQUENCE</scope>
</reference>
<evidence type="ECO:0000259" key="1">
    <source>
        <dbReference type="PROSITE" id="PS50090"/>
    </source>
</evidence>
<reference evidence="5 7" key="2">
    <citation type="submission" date="2024-07" db="EMBL/GenBank/DDBJ databases">
        <authorList>
            <person name="Akdeniz Z."/>
        </authorList>
    </citation>
    <scope>NUCLEOTIDE SEQUENCE [LARGE SCALE GENOMIC DNA]</scope>
</reference>
<evidence type="ECO:0000313" key="6">
    <source>
        <dbReference type="EMBL" id="CAL6107201.1"/>
    </source>
</evidence>